<dbReference type="Proteomes" id="UP000031668">
    <property type="component" value="Unassembled WGS sequence"/>
</dbReference>
<gene>
    <name evidence="1" type="ORF">RF11_10759</name>
</gene>
<accession>A0A0C2J7C6</accession>
<protein>
    <submittedName>
        <fullName evidence="1">Uncharacterized protein</fullName>
    </submittedName>
</protein>
<reference evidence="1 2" key="1">
    <citation type="journal article" date="2014" name="Genome Biol. Evol.">
        <title>The genome of the myxosporean Thelohanellus kitauei shows adaptations to nutrient acquisition within its fish host.</title>
        <authorList>
            <person name="Yang Y."/>
            <person name="Xiong J."/>
            <person name="Zhou Z."/>
            <person name="Huo F."/>
            <person name="Miao W."/>
            <person name="Ran C."/>
            <person name="Liu Y."/>
            <person name="Zhang J."/>
            <person name="Feng J."/>
            <person name="Wang M."/>
            <person name="Wang M."/>
            <person name="Wang L."/>
            <person name="Yao B."/>
        </authorList>
    </citation>
    <scope>NUCLEOTIDE SEQUENCE [LARGE SCALE GENOMIC DNA]</scope>
    <source>
        <strain evidence="1">Wuqing</strain>
    </source>
</reference>
<comment type="caution">
    <text evidence="1">The sequence shown here is derived from an EMBL/GenBank/DDBJ whole genome shotgun (WGS) entry which is preliminary data.</text>
</comment>
<dbReference type="OrthoDB" id="10565350at2759"/>
<sequence>MYFANLLSCGSFRSLNGLRAGFSTSAPYFKKKTHAIRYPKWAKFTVRRHNLIKHGRNRRWTRYRETIDTDANKRERMVNLEKFDNVRQYRSLDHFNKYAANYLTSIIKSPNFFEDPEGTVLALHNFHNLETDVRLY</sequence>
<evidence type="ECO:0000313" key="1">
    <source>
        <dbReference type="EMBL" id="KII65038.1"/>
    </source>
</evidence>
<dbReference type="EMBL" id="JWZT01004031">
    <property type="protein sequence ID" value="KII65038.1"/>
    <property type="molecule type" value="Genomic_DNA"/>
</dbReference>
<evidence type="ECO:0000313" key="2">
    <source>
        <dbReference type="Proteomes" id="UP000031668"/>
    </source>
</evidence>
<organism evidence="1 2">
    <name type="scientific">Thelohanellus kitauei</name>
    <name type="common">Myxosporean</name>
    <dbReference type="NCBI Taxonomy" id="669202"/>
    <lineage>
        <taxon>Eukaryota</taxon>
        <taxon>Metazoa</taxon>
        <taxon>Cnidaria</taxon>
        <taxon>Myxozoa</taxon>
        <taxon>Myxosporea</taxon>
        <taxon>Bivalvulida</taxon>
        <taxon>Platysporina</taxon>
        <taxon>Myxobolidae</taxon>
        <taxon>Thelohanellus</taxon>
    </lineage>
</organism>
<dbReference type="AlphaFoldDB" id="A0A0C2J7C6"/>
<proteinExistence type="predicted"/>
<name>A0A0C2J7C6_THEKT</name>
<keyword evidence="2" id="KW-1185">Reference proteome</keyword>